<sequence>MGRLIRRIIYMALPFLIRKIRNRKKGGGRK</sequence>
<dbReference type="EMBL" id="FOTB01000002">
    <property type="protein sequence ID" value="SFK65236.1"/>
    <property type="molecule type" value="Genomic_DNA"/>
</dbReference>
<dbReference type="AlphaFoldDB" id="A0AA94HDJ8"/>
<accession>A0AA94HDJ8</accession>
<evidence type="ECO:0000313" key="1">
    <source>
        <dbReference type="EMBL" id="SFK65236.1"/>
    </source>
</evidence>
<dbReference type="Proteomes" id="UP000183090">
    <property type="component" value="Unassembled WGS sequence"/>
</dbReference>
<gene>
    <name evidence="1" type="ORF">SAMN05216235_0898</name>
</gene>
<comment type="caution">
    <text evidence="1">The sequence shown here is derived from an EMBL/GenBank/DDBJ whole genome shotgun (WGS) entry which is preliminary data.</text>
</comment>
<organism evidence="1 2">
    <name type="scientific">Salinicoccus halodurans</name>
    <dbReference type="NCBI Taxonomy" id="407035"/>
    <lineage>
        <taxon>Bacteria</taxon>
        <taxon>Bacillati</taxon>
        <taxon>Bacillota</taxon>
        <taxon>Bacilli</taxon>
        <taxon>Bacillales</taxon>
        <taxon>Staphylococcaceae</taxon>
        <taxon>Salinicoccus</taxon>
    </lineage>
</organism>
<evidence type="ECO:0000313" key="2">
    <source>
        <dbReference type="Proteomes" id="UP000183090"/>
    </source>
</evidence>
<proteinExistence type="predicted"/>
<name>A0AA94HDJ8_9STAP</name>
<reference evidence="1 2" key="1">
    <citation type="submission" date="2016-10" db="EMBL/GenBank/DDBJ databases">
        <authorList>
            <person name="Varghese N."/>
            <person name="Submissions S."/>
        </authorList>
    </citation>
    <scope>NUCLEOTIDE SEQUENCE [LARGE SCALE GENOMIC DNA]</scope>
    <source>
        <strain evidence="1 2">CGMCC 1.6501</strain>
    </source>
</reference>
<protein>
    <submittedName>
        <fullName evidence="1">Uncharacterized protein</fullName>
    </submittedName>
</protein>